<feature type="region of interest" description="Disordered" evidence="1">
    <location>
        <begin position="30"/>
        <end position="105"/>
    </location>
</feature>
<reference evidence="2 3" key="1">
    <citation type="submission" date="2019-03" db="EMBL/GenBank/DDBJ databases">
        <title>First draft genome of Liparis tanakae, snailfish: a comprehensive survey of snailfish specific genes.</title>
        <authorList>
            <person name="Kim W."/>
            <person name="Song I."/>
            <person name="Jeong J.-H."/>
            <person name="Kim D."/>
            <person name="Kim S."/>
            <person name="Ryu S."/>
            <person name="Song J.Y."/>
            <person name="Lee S.K."/>
        </authorList>
    </citation>
    <scope>NUCLEOTIDE SEQUENCE [LARGE SCALE GENOMIC DNA]</scope>
    <source>
        <tissue evidence="2">Muscle</tissue>
    </source>
</reference>
<evidence type="ECO:0000313" key="2">
    <source>
        <dbReference type="EMBL" id="TNN82461.1"/>
    </source>
</evidence>
<dbReference type="AlphaFoldDB" id="A0A4Z2IXH1"/>
<comment type="caution">
    <text evidence="2">The sequence shown here is derived from an EMBL/GenBank/DDBJ whole genome shotgun (WGS) entry which is preliminary data.</text>
</comment>
<protein>
    <submittedName>
        <fullName evidence="2">Uncharacterized protein</fullName>
    </submittedName>
</protein>
<dbReference type="EMBL" id="SRLO01000039">
    <property type="protein sequence ID" value="TNN82461.1"/>
    <property type="molecule type" value="Genomic_DNA"/>
</dbReference>
<accession>A0A4Z2IXH1</accession>
<name>A0A4Z2IXH1_9TELE</name>
<evidence type="ECO:0000256" key="1">
    <source>
        <dbReference type="SAM" id="MobiDB-lite"/>
    </source>
</evidence>
<gene>
    <name evidence="2" type="ORF">EYF80_007296</name>
</gene>
<keyword evidence="3" id="KW-1185">Reference proteome</keyword>
<dbReference type="Proteomes" id="UP000314294">
    <property type="component" value="Unassembled WGS sequence"/>
</dbReference>
<sequence length="136" mass="14982">MVHSYQPCTALCLQEFLVACQRGRDWLAVPEEDPVGRKRNNLRKRPDSPSPSASVRVDGEEGVAGVEGVAQGLSSPPSGLNSPPRSLYPISMPSGPPSQHRVPRRERRCLLLCRGDMEMLRSRDIPDSVSHTPSNR</sequence>
<proteinExistence type="predicted"/>
<feature type="compositionally biased region" description="Low complexity" evidence="1">
    <location>
        <begin position="63"/>
        <end position="87"/>
    </location>
</feature>
<organism evidence="2 3">
    <name type="scientific">Liparis tanakae</name>
    <name type="common">Tanaka's snailfish</name>
    <dbReference type="NCBI Taxonomy" id="230148"/>
    <lineage>
        <taxon>Eukaryota</taxon>
        <taxon>Metazoa</taxon>
        <taxon>Chordata</taxon>
        <taxon>Craniata</taxon>
        <taxon>Vertebrata</taxon>
        <taxon>Euteleostomi</taxon>
        <taxon>Actinopterygii</taxon>
        <taxon>Neopterygii</taxon>
        <taxon>Teleostei</taxon>
        <taxon>Neoteleostei</taxon>
        <taxon>Acanthomorphata</taxon>
        <taxon>Eupercaria</taxon>
        <taxon>Perciformes</taxon>
        <taxon>Cottioidei</taxon>
        <taxon>Cottales</taxon>
        <taxon>Liparidae</taxon>
        <taxon>Liparis</taxon>
    </lineage>
</organism>
<evidence type="ECO:0000313" key="3">
    <source>
        <dbReference type="Proteomes" id="UP000314294"/>
    </source>
</evidence>